<evidence type="ECO:0000313" key="3">
    <source>
        <dbReference type="Proteomes" id="UP001054889"/>
    </source>
</evidence>
<dbReference type="AlphaFoldDB" id="A0AAV5CWF3"/>
<gene>
    <name evidence="2" type="primary">ga19932</name>
    <name evidence="2" type="ORF">PR202_ga19932</name>
</gene>
<dbReference type="InterPro" id="IPR008811">
    <property type="entry name" value="Glycosyl_hydrolases_36"/>
</dbReference>
<sequence>MDQVFGGAVQFAPLGLINMFNSGGAIDDVASTTDPSGTIIDIKCRGPGRFGAYSAIMPELCRVDGVEVQFAYTEDGLLAFDLPHSSSDVNLSNIEILYIVS</sequence>
<proteinExistence type="predicted"/>
<protein>
    <submittedName>
        <fullName evidence="2">Uncharacterized protein</fullName>
    </submittedName>
</protein>
<evidence type="ECO:0000256" key="1">
    <source>
        <dbReference type="ARBA" id="ARBA00023277"/>
    </source>
</evidence>
<reference evidence="2" key="2">
    <citation type="submission" date="2021-12" db="EMBL/GenBank/DDBJ databases">
        <title>Resequencing data analysis of finger millet.</title>
        <authorList>
            <person name="Hatakeyama M."/>
            <person name="Aluri S."/>
            <person name="Balachadran M.T."/>
            <person name="Sivarajan S.R."/>
            <person name="Poveda L."/>
            <person name="Shimizu-Inatsugi R."/>
            <person name="Schlapbach R."/>
            <person name="Sreeman S.M."/>
            <person name="Shimizu K.K."/>
        </authorList>
    </citation>
    <scope>NUCLEOTIDE SEQUENCE</scope>
</reference>
<reference evidence="2" key="1">
    <citation type="journal article" date="2018" name="DNA Res.">
        <title>Multiple hybrid de novo genome assembly of finger millet, an orphan allotetraploid crop.</title>
        <authorList>
            <person name="Hatakeyama M."/>
            <person name="Aluri S."/>
            <person name="Balachadran M.T."/>
            <person name="Sivarajan S.R."/>
            <person name="Patrignani A."/>
            <person name="Gruter S."/>
            <person name="Poveda L."/>
            <person name="Shimizu-Inatsugi R."/>
            <person name="Baeten J."/>
            <person name="Francoijs K.J."/>
            <person name="Nataraja K.N."/>
            <person name="Reddy Y.A.N."/>
            <person name="Phadnis S."/>
            <person name="Ravikumar R.L."/>
            <person name="Schlapbach R."/>
            <person name="Sreeman S.M."/>
            <person name="Shimizu K.K."/>
        </authorList>
    </citation>
    <scope>NUCLEOTIDE SEQUENCE</scope>
</reference>
<dbReference type="Pfam" id="PF05691">
    <property type="entry name" value="Raffinose_syn"/>
    <property type="match status" value="1"/>
</dbReference>
<keyword evidence="3" id="KW-1185">Reference proteome</keyword>
<name>A0AAV5CWF3_ELECO</name>
<accession>A0AAV5CWF3</accession>
<dbReference type="PANTHER" id="PTHR31268:SF10">
    <property type="entry name" value="GALACTINOL--SUCROSE GALACTOSYLTRANSFERASE"/>
    <property type="match status" value="1"/>
</dbReference>
<evidence type="ECO:0000313" key="2">
    <source>
        <dbReference type="EMBL" id="GJN02570.1"/>
    </source>
</evidence>
<dbReference type="EMBL" id="BQKI01000009">
    <property type="protein sequence ID" value="GJN02570.1"/>
    <property type="molecule type" value="Genomic_DNA"/>
</dbReference>
<comment type="caution">
    <text evidence="2">The sequence shown here is derived from an EMBL/GenBank/DDBJ whole genome shotgun (WGS) entry which is preliminary data.</text>
</comment>
<dbReference type="PANTHER" id="PTHR31268">
    <property type="match status" value="1"/>
</dbReference>
<organism evidence="2 3">
    <name type="scientific">Eleusine coracana subsp. coracana</name>
    <dbReference type="NCBI Taxonomy" id="191504"/>
    <lineage>
        <taxon>Eukaryota</taxon>
        <taxon>Viridiplantae</taxon>
        <taxon>Streptophyta</taxon>
        <taxon>Embryophyta</taxon>
        <taxon>Tracheophyta</taxon>
        <taxon>Spermatophyta</taxon>
        <taxon>Magnoliopsida</taxon>
        <taxon>Liliopsida</taxon>
        <taxon>Poales</taxon>
        <taxon>Poaceae</taxon>
        <taxon>PACMAD clade</taxon>
        <taxon>Chloridoideae</taxon>
        <taxon>Cynodonteae</taxon>
        <taxon>Eleusininae</taxon>
        <taxon>Eleusine</taxon>
    </lineage>
</organism>
<dbReference type="Proteomes" id="UP001054889">
    <property type="component" value="Unassembled WGS sequence"/>
</dbReference>
<keyword evidence="1" id="KW-0119">Carbohydrate metabolism</keyword>